<reference evidence="13" key="1">
    <citation type="submission" date="2025-08" db="UniProtKB">
        <authorList>
            <consortium name="RefSeq"/>
        </authorList>
    </citation>
    <scope>IDENTIFICATION</scope>
    <source>
        <tissue evidence="13">Adult</tissue>
    </source>
</reference>
<keyword evidence="6 9" id="KW-0472">Membrane</keyword>
<comment type="subcellular location">
    <subcellularLocation>
        <location evidence="1">Cell membrane</location>
        <topology evidence="1">Multi-pass membrane protein</topology>
    </subcellularLocation>
</comment>
<organism evidence="12 13">
    <name type="scientific">Bactrocera dorsalis</name>
    <name type="common">Oriental fruit fly</name>
    <name type="synonym">Dacus dorsalis</name>
    <dbReference type="NCBI Taxonomy" id="27457"/>
    <lineage>
        <taxon>Eukaryota</taxon>
        <taxon>Metazoa</taxon>
        <taxon>Ecdysozoa</taxon>
        <taxon>Arthropoda</taxon>
        <taxon>Hexapoda</taxon>
        <taxon>Insecta</taxon>
        <taxon>Pterygota</taxon>
        <taxon>Neoptera</taxon>
        <taxon>Endopterygota</taxon>
        <taxon>Diptera</taxon>
        <taxon>Brachycera</taxon>
        <taxon>Muscomorpha</taxon>
        <taxon>Tephritoidea</taxon>
        <taxon>Tephritidae</taxon>
        <taxon>Bactrocera</taxon>
        <taxon>Bactrocera</taxon>
    </lineage>
</organism>
<dbReference type="Gene3D" id="1.10.287.70">
    <property type="match status" value="2"/>
</dbReference>
<dbReference type="InterPro" id="IPR001320">
    <property type="entry name" value="Iontro_rcpt_C"/>
</dbReference>
<dbReference type="InterPro" id="IPR057074">
    <property type="entry name" value="IR75A_N"/>
</dbReference>
<dbReference type="RefSeq" id="XP_049314475.1">
    <property type="nucleotide sequence ID" value="XM_049458518.1"/>
</dbReference>
<gene>
    <name evidence="13" type="primary">LOC105224041</name>
</gene>
<feature type="transmembrane region" description="Helical" evidence="9">
    <location>
        <begin position="1017"/>
        <end position="1036"/>
    </location>
</feature>
<evidence type="ECO:0000256" key="8">
    <source>
        <dbReference type="ARBA" id="ARBA00023180"/>
    </source>
</evidence>
<feature type="transmembrane region" description="Helical" evidence="9">
    <location>
        <begin position="1048"/>
        <end position="1064"/>
    </location>
</feature>
<feature type="domain" description="Ionotropic glutamate receptor C-terminal" evidence="10">
    <location>
        <begin position="334"/>
        <end position="573"/>
    </location>
</feature>
<evidence type="ECO:0000256" key="6">
    <source>
        <dbReference type="ARBA" id="ARBA00023136"/>
    </source>
</evidence>
<dbReference type="InterPro" id="IPR052192">
    <property type="entry name" value="Insect_Ionotropic_Sensory_Rcpt"/>
</dbReference>
<evidence type="ECO:0000313" key="13">
    <source>
        <dbReference type="RefSeq" id="XP_049314475.1"/>
    </source>
</evidence>
<evidence type="ECO:0000256" key="5">
    <source>
        <dbReference type="ARBA" id="ARBA00022989"/>
    </source>
</evidence>
<feature type="transmembrane region" description="Helical" evidence="9">
    <location>
        <begin position="1242"/>
        <end position="1263"/>
    </location>
</feature>
<dbReference type="SUPFAM" id="SSF53850">
    <property type="entry name" value="Periplasmic binding protein-like II"/>
    <property type="match status" value="2"/>
</dbReference>
<keyword evidence="5 9" id="KW-1133">Transmembrane helix</keyword>
<evidence type="ECO:0000256" key="4">
    <source>
        <dbReference type="ARBA" id="ARBA00022692"/>
    </source>
</evidence>
<evidence type="ECO:0000256" key="2">
    <source>
        <dbReference type="ARBA" id="ARBA00008685"/>
    </source>
</evidence>
<evidence type="ECO:0000259" key="10">
    <source>
        <dbReference type="Pfam" id="PF00060"/>
    </source>
</evidence>
<comment type="similarity">
    <text evidence="2">Belongs to the glutamate-gated ion channel (TC 1.A.10.1) family.</text>
</comment>
<feature type="domain" description="Ionotropic glutamate receptor C-terminal" evidence="10">
    <location>
        <begin position="984"/>
        <end position="1123"/>
    </location>
</feature>
<feature type="transmembrane region" description="Helical" evidence="9">
    <location>
        <begin position="401"/>
        <end position="426"/>
    </location>
</feature>
<evidence type="ECO:0000259" key="11">
    <source>
        <dbReference type="Pfam" id="PF24576"/>
    </source>
</evidence>
<evidence type="ECO:0000256" key="1">
    <source>
        <dbReference type="ARBA" id="ARBA00004651"/>
    </source>
</evidence>
<dbReference type="Pfam" id="PF00060">
    <property type="entry name" value="Lig_chan"/>
    <property type="match status" value="2"/>
</dbReference>
<proteinExistence type="inferred from homology"/>
<name>A0ABM3JZ33_BACDO</name>
<sequence length="1266" mass="146157">MDLKLFNLIIYYFLKLNMKTLVSFNCWDMQTQLAFYKLTAENSFYIDYINLNDSKAIQGIEYRLIGKKPTMGIFMDLNCDSAEELLNIASQERLFSDHFFWLIYDDFANVTYFHALFRRLNLAVDAEITYAFLNSLEADWNSTAYSSYTLYDVYNNGYYYGAKLNMTLDREIYCTDEKCFVNKYLSKLHLRNKYGNRNRLHDATLRLTVVVTKVPLTSSPEEIFAFLRSVNGTNKDAIARFGFQALSVLVDVLGCKVNHTFVNRWTINETHGGLIGALAVQSADFISTPFIPTLPRMEFFTITAETSSFRSICLFRTPRNSGIQGDVFLKPFNTTVWTLFALLLLLTAVVLWSIFRLERYRMYKRYIDYMPSLLATFLISFGSACSQGSDMVPGSMGGRMVFYTLYLLTFLMYNYYTSIVVSSLLGSPVKSDIKTMGQLADSSLEVGLEPLPFTLTYLNNSLLPEVRRFKHKIDSVPNPKAIWMPLEKGILRVRDQPGFVFGFEASTGFLLVKRYYKPYEICDLNEILFRPEKSLYSAVHKNSSFKEIARQKVIRILETGVNLKLHRYWVQSTLECFDSNFIVEVGMEYMAPLFMLLACTYILVLIILLCEILHKKYWAERKMRLENILFGENWHNENPRIISLFIEMGQLLLNFILHHFLNANVNSIVVLNCWSLQTQCDFSKMLNERSLYSRFVNIETLDLSSDFEYRYLLHKRPLLGVFFDMNCNRAEQVLNILNQSRLYNGHYKWLLYDRTADLRNFKRVFDDANIGVDAELTYAILQPTLLGAFTDVNLTSFVKYDVYNNGYFLGGKLNMTVDCEVECNMKTCYIKRYLSKLHTRSKYGNRDKMPDITMRVSVVVTKLPLSTPVPVLIDFLKSENNSNVDPITRFGFRILLLYKDLFGCKMRYTFRSHWGINETYGGGIGDLVSFKADFLSTPFLSTAERIKHVSPLIETGGFSSVCLFRTPRSSSIKGEAFLQPFDGTVWLVFVVLLLVVAVLLWRIFALELCNLRTHLPYKPSLLATVLLAFGSACYQGSSIVPSSAGGRMAYFSLYFATFIVYNYYTSILLSTLLGTPPKSDIKTLGQLADSALPVGLEPLPYTYVYLNASQLPDVRRFVYRKIELSKYPQKVWISVEEGVLRVRDEPGFVFVLETSYAYPFLERNFLPHQICDLNQVNLRPDKSLFTQLHKNSSYKELTRLSAIRMLETGVFHKHRRYWVRNKLNCVPTNYLFAVGMEYTAPLFLMLVFSYLICLVILGVELLVKRF</sequence>
<evidence type="ECO:0000313" key="12">
    <source>
        <dbReference type="Proteomes" id="UP001652620"/>
    </source>
</evidence>
<feature type="transmembrane region" description="Helical" evidence="9">
    <location>
        <begin position="985"/>
        <end position="1005"/>
    </location>
</feature>
<protein>
    <submittedName>
        <fullName evidence="13">Uncharacterized protein LOC105224041</fullName>
    </submittedName>
</protein>
<dbReference type="Proteomes" id="UP001652620">
    <property type="component" value="Chromosome 5"/>
</dbReference>
<evidence type="ECO:0000256" key="7">
    <source>
        <dbReference type="ARBA" id="ARBA00023170"/>
    </source>
</evidence>
<feature type="domain" description="Ionotropic receptor 75a N-terminal" evidence="11">
    <location>
        <begin position="13"/>
        <end position="168"/>
    </location>
</feature>
<feature type="transmembrane region" description="Helical" evidence="9">
    <location>
        <begin position="336"/>
        <end position="355"/>
    </location>
</feature>
<accession>A0ABM3JZ33</accession>
<dbReference type="PANTHER" id="PTHR42643:SF32">
    <property type="entry name" value="IONOTROPIC RECEPTOR 31A, ISOFORM C-RELATED"/>
    <property type="match status" value="1"/>
</dbReference>
<feature type="domain" description="Ionotropic receptor 75a N-terminal" evidence="11">
    <location>
        <begin position="659"/>
        <end position="817"/>
    </location>
</feature>
<evidence type="ECO:0000256" key="3">
    <source>
        <dbReference type="ARBA" id="ARBA00022475"/>
    </source>
</evidence>
<keyword evidence="3" id="KW-1003">Cell membrane</keyword>
<dbReference type="GeneID" id="105224041"/>
<dbReference type="Pfam" id="PF24576">
    <property type="entry name" value="IR75A_N"/>
    <property type="match status" value="2"/>
</dbReference>
<feature type="transmembrane region" description="Helical" evidence="9">
    <location>
        <begin position="589"/>
        <end position="614"/>
    </location>
</feature>
<keyword evidence="8" id="KW-0325">Glycoprotein</keyword>
<evidence type="ECO:0000256" key="9">
    <source>
        <dbReference type="SAM" id="Phobius"/>
    </source>
</evidence>
<keyword evidence="4 9" id="KW-0812">Transmembrane</keyword>
<keyword evidence="12" id="KW-1185">Reference proteome</keyword>
<keyword evidence="7" id="KW-0675">Receptor</keyword>
<dbReference type="PANTHER" id="PTHR42643">
    <property type="entry name" value="IONOTROPIC RECEPTOR 20A-RELATED"/>
    <property type="match status" value="1"/>
</dbReference>